<evidence type="ECO:0000256" key="10">
    <source>
        <dbReference type="ARBA" id="ARBA00023004"/>
    </source>
</evidence>
<evidence type="ECO:0000256" key="13">
    <source>
        <dbReference type="PIRSR" id="PIRSR602401-1"/>
    </source>
</evidence>
<comment type="similarity">
    <text evidence="4 14">Belongs to the cytochrome P450 family.</text>
</comment>
<dbReference type="PRINTS" id="PR00385">
    <property type="entry name" value="P450"/>
</dbReference>
<dbReference type="GO" id="GO:0020037">
    <property type="term" value="F:heme binding"/>
    <property type="evidence" value="ECO:0007669"/>
    <property type="project" value="InterPro"/>
</dbReference>
<keyword evidence="12" id="KW-0472">Membrane</keyword>
<dbReference type="PANTHER" id="PTHR24292:SF102">
    <property type="entry name" value="CYTOCHROME P450 FAMILY-RELATED"/>
    <property type="match status" value="1"/>
</dbReference>
<evidence type="ECO:0000256" key="14">
    <source>
        <dbReference type="RuleBase" id="RU000461"/>
    </source>
</evidence>
<dbReference type="InterPro" id="IPR017972">
    <property type="entry name" value="Cyt_P450_CS"/>
</dbReference>
<dbReference type="InterPro" id="IPR050476">
    <property type="entry name" value="Insect_CytP450_Detox"/>
</dbReference>
<evidence type="ECO:0000256" key="11">
    <source>
        <dbReference type="ARBA" id="ARBA00023033"/>
    </source>
</evidence>
<evidence type="ECO:0000256" key="6">
    <source>
        <dbReference type="ARBA" id="ARBA00022723"/>
    </source>
</evidence>
<evidence type="ECO:0000256" key="4">
    <source>
        <dbReference type="ARBA" id="ARBA00010617"/>
    </source>
</evidence>
<evidence type="ECO:0000256" key="3">
    <source>
        <dbReference type="ARBA" id="ARBA00004406"/>
    </source>
</evidence>
<evidence type="ECO:0000256" key="7">
    <source>
        <dbReference type="ARBA" id="ARBA00022824"/>
    </source>
</evidence>
<feature type="binding site" description="axial binding residue" evidence="13">
    <location>
        <position position="473"/>
    </location>
    <ligand>
        <name>heme</name>
        <dbReference type="ChEBI" id="CHEBI:30413"/>
    </ligand>
    <ligandPart>
        <name>Fe</name>
        <dbReference type="ChEBI" id="CHEBI:18248"/>
    </ligandPart>
</feature>
<dbReference type="Pfam" id="PF00067">
    <property type="entry name" value="p450"/>
    <property type="match status" value="1"/>
</dbReference>
<accession>A0A2H4G2H9</accession>
<evidence type="ECO:0000256" key="2">
    <source>
        <dbReference type="ARBA" id="ARBA00004174"/>
    </source>
</evidence>
<evidence type="ECO:0000256" key="1">
    <source>
        <dbReference type="ARBA" id="ARBA00001971"/>
    </source>
</evidence>
<sequence>MWMYVLLGLVGLITWAYFWVTRKFNTFTSKGIPQMTPSFPFGSPNVFKLLRGQTAFVELLDEAYTDFPNAKVVGQFQFGEPQVVINDLDLVKNVLIKDFDHFVDRRSVDMEGDNKVNRIFSKMLTNLKGEQWKAMRTVVSPVFTSGKLKTMTALLNKVGDDFVEHMKQYIVSGEEFNAKEVYTNFTLDSIGTCGFGLEAETLKHPNNLFRQMVRRLTDMDQVKQMVKFFLITICPWITKFIRLNFFDAKATEFFLDIIERTMNDRRKNKIRRNDLIDLLLDAAKQDSADIPSEVETDLYDLDAAVHVTRRASIPDEDIEIFILSNAFLLFFAGFDTTSSQMAIITYFLAKHQDVQERLAAEIQEAVRDNNGREQLDYNTIQTLPYLDQVVHEATRMYPLTLLERLCVKDYKIPGVNFTIPAGMLVEIPSPNIMKDPKYFPNPHEFNPENFSPEAKAQRTPYAYLAFGQGPRNCVGMRFALLQLKLSLVRLLSHYKVETSARTPTQLKPDPRSSSLQPLGGVWVQATARS</sequence>
<dbReference type="CDD" id="cd11056">
    <property type="entry name" value="CYP6-like"/>
    <property type="match status" value="1"/>
</dbReference>
<protein>
    <submittedName>
        <fullName evidence="15">Cytochrome P450 CYP3025A1</fullName>
    </submittedName>
</protein>
<dbReference type="InterPro" id="IPR001128">
    <property type="entry name" value="Cyt_P450"/>
</dbReference>
<evidence type="ECO:0000256" key="9">
    <source>
        <dbReference type="ARBA" id="ARBA00023002"/>
    </source>
</evidence>
<organism evidence="15">
    <name type="scientific">Tigriopus kingsejongensis</name>
    <dbReference type="NCBI Taxonomy" id="1133412"/>
    <lineage>
        <taxon>Eukaryota</taxon>
        <taxon>Metazoa</taxon>
        <taxon>Ecdysozoa</taxon>
        <taxon>Arthropoda</taxon>
        <taxon>Crustacea</taxon>
        <taxon>Multicrustacea</taxon>
        <taxon>Hexanauplia</taxon>
        <taxon>Copepoda</taxon>
        <taxon>Harpacticoida</taxon>
        <taxon>Harpacticidae</taxon>
        <taxon>Tigriopus</taxon>
    </lineage>
</organism>
<evidence type="ECO:0000256" key="8">
    <source>
        <dbReference type="ARBA" id="ARBA00022848"/>
    </source>
</evidence>
<dbReference type="GO" id="GO:0005506">
    <property type="term" value="F:iron ion binding"/>
    <property type="evidence" value="ECO:0007669"/>
    <property type="project" value="InterPro"/>
</dbReference>
<name>A0A2H4G2H9_9MAXI</name>
<keyword evidence="10 13" id="KW-0408">Iron</keyword>
<keyword evidence="5 13" id="KW-0349">Heme</keyword>
<keyword evidence="7" id="KW-0256">Endoplasmic reticulum</keyword>
<evidence type="ECO:0000313" key="15">
    <source>
        <dbReference type="EMBL" id="APH81386.1"/>
    </source>
</evidence>
<dbReference type="AlphaFoldDB" id="A0A2H4G2H9"/>
<dbReference type="GO" id="GO:0004497">
    <property type="term" value="F:monooxygenase activity"/>
    <property type="evidence" value="ECO:0007669"/>
    <property type="project" value="UniProtKB-KW"/>
</dbReference>
<dbReference type="EMBL" id="KY249915">
    <property type="protein sequence ID" value="APH81386.1"/>
    <property type="molecule type" value="mRNA"/>
</dbReference>
<dbReference type="GO" id="GO:0005789">
    <property type="term" value="C:endoplasmic reticulum membrane"/>
    <property type="evidence" value="ECO:0007669"/>
    <property type="project" value="UniProtKB-SubCell"/>
</dbReference>
<dbReference type="PROSITE" id="PS00086">
    <property type="entry name" value="CYTOCHROME_P450"/>
    <property type="match status" value="1"/>
</dbReference>
<dbReference type="PANTHER" id="PTHR24292">
    <property type="entry name" value="CYTOCHROME P450"/>
    <property type="match status" value="1"/>
</dbReference>
<keyword evidence="8" id="KW-0492">Microsome</keyword>
<proteinExistence type="evidence at transcript level"/>
<comment type="cofactor">
    <cofactor evidence="1 13">
        <name>heme</name>
        <dbReference type="ChEBI" id="CHEBI:30413"/>
    </cofactor>
</comment>
<evidence type="ECO:0000256" key="12">
    <source>
        <dbReference type="ARBA" id="ARBA00023136"/>
    </source>
</evidence>
<dbReference type="PRINTS" id="PR00463">
    <property type="entry name" value="EP450I"/>
</dbReference>
<dbReference type="SUPFAM" id="SSF48264">
    <property type="entry name" value="Cytochrome P450"/>
    <property type="match status" value="1"/>
</dbReference>
<dbReference type="InterPro" id="IPR002401">
    <property type="entry name" value="Cyt_P450_E_grp-I"/>
</dbReference>
<evidence type="ECO:0000256" key="5">
    <source>
        <dbReference type="ARBA" id="ARBA00022617"/>
    </source>
</evidence>
<comment type="subcellular location">
    <subcellularLocation>
        <location evidence="3">Endoplasmic reticulum membrane</location>
        <topology evidence="3">Peripheral membrane protein</topology>
    </subcellularLocation>
    <subcellularLocation>
        <location evidence="2">Microsome membrane</location>
        <topology evidence="2">Peripheral membrane protein</topology>
    </subcellularLocation>
</comment>
<dbReference type="Gene3D" id="1.10.630.10">
    <property type="entry name" value="Cytochrome P450"/>
    <property type="match status" value="1"/>
</dbReference>
<keyword evidence="6 13" id="KW-0479">Metal-binding</keyword>
<reference evidence="15" key="1">
    <citation type="submission" date="2016-11" db="EMBL/GenBank/DDBJ databases">
        <title>Comparative effects of crude oil on the Antarctic and temperate congenic copepods Tigriopus kingsejongensis and Tigriopus japonicus.</title>
        <authorList>
            <person name="Lee J.-S."/>
        </authorList>
    </citation>
    <scope>NUCLEOTIDE SEQUENCE</scope>
</reference>
<keyword evidence="11 14" id="KW-0503">Monooxygenase</keyword>
<dbReference type="FunFam" id="1.10.630.10:FF:000042">
    <property type="entry name" value="Cytochrome P450"/>
    <property type="match status" value="1"/>
</dbReference>
<dbReference type="InterPro" id="IPR036396">
    <property type="entry name" value="Cyt_P450_sf"/>
</dbReference>
<dbReference type="GO" id="GO:0016705">
    <property type="term" value="F:oxidoreductase activity, acting on paired donors, with incorporation or reduction of molecular oxygen"/>
    <property type="evidence" value="ECO:0007669"/>
    <property type="project" value="InterPro"/>
</dbReference>
<keyword evidence="9 14" id="KW-0560">Oxidoreductase</keyword>